<gene>
    <name evidence="1" type="ORF">GCM10023336_63260</name>
</gene>
<sequence>MTDREPSRILALWSAPRSRSTAFLRMMAERGDYTVVHEPFSHVADFGKADVAGRTVHSESELIAALRELSARTPVFFKDTTDFHYPGLLADTEFLAEAEHTFIIRHPAEIVASHYALNPALTRDEIGVARLGEIHDAVAAHTSRTPVVVDSDDLLAAPEETVRAYCAAVGIDFRAEALSWQPGLREEWRSTSAWHESTSRTSGFTKVASSYADTVDNNPLLAEFADYHLPYYLALKADRMPVPGVSGR</sequence>
<dbReference type="SUPFAM" id="SSF52540">
    <property type="entry name" value="P-loop containing nucleoside triphosphate hydrolases"/>
    <property type="match status" value="1"/>
</dbReference>
<dbReference type="PANTHER" id="PTHR48419">
    <property type="entry name" value="SULFOTRANSFERASE DOMAIN-CONTAINING PROTEIN"/>
    <property type="match status" value="1"/>
</dbReference>
<evidence type="ECO:0000313" key="2">
    <source>
        <dbReference type="Proteomes" id="UP001500124"/>
    </source>
</evidence>
<evidence type="ECO:0000313" key="1">
    <source>
        <dbReference type="EMBL" id="GAA5074811.1"/>
    </source>
</evidence>
<keyword evidence="1" id="KW-0032">Aminotransferase</keyword>
<dbReference type="PANTHER" id="PTHR48419:SF1">
    <property type="entry name" value="SULFOTRANSFERASE DOMAIN-CONTAINING PROTEIN"/>
    <property type="match status" value="1"/>
</dbReference>
<dbReference type="InterPro" id="IPR027417">
    <property type="entry name" value="P-loop_NTPase"/>
</dbReference>
<name>A0ABP9LDN5_9ACTN</name>
<dbReference type="EMBL" id="BAABKC010000112">
    <property type="protein sequence ID" value="GAA5074811.1"/>
    <property type="molecule type" value="Genomic_DNA"/>
</dbReference>
<proteinExistence type="predicted"/>
<comment type="caution">
    <text evidence="1">The sequence shown here is derived from an EMBL/GenBank/DDBJ whole genome shotgun (WGS) entry which is preliminary data.</text>
</comment>
<keyword evidence="1" id="KW-0808">Transferase</keyword>
<keyword evidence="2" id="KW-1185">Reference proteome</keyword>
<reference evidence="2" key="1">
    <citation type="journal article" date="2019" name="Int. J. Syst. Evol. Microbiol.">
        <title>The Global Catalogue of Microorganisms (GCM) 10K type strain sequencing project: providing services to taxonomists for standard genome sequencing and annotation.</title>
        <authorList>
            <consortium name="The Broad Institute Genomics Platform"/>
            <consortium name="The Broad Institute Genome Sequencing Center for Infectious Disease"/>
            <person name="Wu L."/>
            <person name="Ma J."/>
        </authorList>
    </citation>
    <scope>NUCLEOTIDE SEQUENCE [LARGE SCALE GENOMIC DNA]</scope>
    <source>
        <strain evidence="2">JCM 18410</strain>
    </source>
</reference>
<dbReference type="GO" id="GO:0008483">
    <property type="term" value="F:transaminase activity"/>
    <property type="evidence" value="ECO:0007669"/>
    <property type="project" value="UniProtKB-KW"/>
</dbReference>
<dbReference type="Pfam" id="PF19798">
    <property type="entry name" value="Sulfotransfer_5"/>
    <property type="match status" value="1"/>
</dbReference>
<protein>
    <submittedName>
        <fullName evidence="1">Branched chain amino acid aminotransferase</fullName>
    </submittedName>
</protein>
<organism evidence="1 2">
    <name type="scientific">Streptomyces similanensis</name>
    <dbReference type="NCBI Taxonomy" id="1274988"/>
    <lineage>
        <taxon>Bacteria</taxon>
        <taxon>Bacillati</taxon>
        <taxon>Actinomycetota</taxon>
        <taxon>Actinomycetes</taxon>
        <taxon>Kitasatosporales</taxon>
        <taxon>Streptomycetaceae</taxon>
        <taxon>Streptomyces</taxon>
    </lineage>
</organism>
<dbReference type="InterPro" id="IPR053226">
    <property type="entry name" value="Pyrrolopyrazine_biosynth_F"/>
</dbReference>
<dbReference type="Proteomes" id="UP001500124">
    <property type="component" value="Unassembled WGS sequence"/>
</dbReference>
<dbReference type="Gene3D" id="3.40.50.300">
    <property type="entry name" value="P-loop containing nucleotide triphosphate hydrolases"/>
    <property type="match status" value="1"/>
</dbReference>
<dbReference type="RefSeq" id="WP_345671453.1">
    <property type="nucleotide sequence ID" value="NZ_BAABKC010000112.1"/>
</dbReference>
<accession>A0ABP9LDN5</accession>